<protein>
    <submittedName>
        <fullName evidence="2">Dihydroflavonol 4-reductase</fullName>
    </submittedName>
</protein>
<dbReference type="AlphaFoldDB" id="R7ZYH0"/>
<dbReference type="Gene3D" id="3.40.50.720">
    <property type="entry name" value="NAD(P)-binding Rossmann-like Domain"/>
    <property type="match status" value="1"/>
</dbReference>
<dbReference type="PANTHER" id="PTHR48079:SF6">
    <property type="entry name" value="NAD(P)-BINDING DOMAIN-CONTAINING PROTEIN-RELATED"/>
    <property type="match status" value="1"/>
</dbReference>
<gene>
    <name evidence="2" type="ORF">ADIS_0359</name>
</gene>
<dbReference type="OrthoDB" id="596910at2"/>
<dbReference type="Proteomes" id="UP000013909">
    <property type="component" value="Unassembled WGS sequence"/>
</dbReference>
<dbReference type="PANTHER" id="PTHR48079">
    <property type="entry name" value="PROTEIN YEEZ"/>
    <property type="match status" value="1"/>
</dbReference>
<dbReference type="STRING" id="1232681.ADIS_0359"/>
<dbReference type="EMBL" id="AQHR01000015">
    <property type="protein sequence ID" value="EON79130.1"/>
    <property type="molecule type" value="Genomic_DNA"/>
</dbReference>
<dbReference type="InterPro" id="IPR001509">
    <property type="entry name" value="Epimerase_deHydtase"/>
</dbReference>
<keyword evidence="3" id="KW-1185">Reference proteome</keyword>
<dbReference type="GO" id="GO:0005737">
    <property type="term" value="C:cytoplasm"/>
    <property type="evidence" value="ECO:0007669"/>
    <property type="project" value="TreeGrafter"/>
</dbReference>
<evidence type="ECO:0000313" key="3">
    <source>
        <dbReference type="Proteomes" id="UP000013909"/>
    </source>
</evidence>
<proteinExistence type="predicted"/>
<dbReference type="InterPro" id="IPR036291">
    <property type="entry name" value="NAD(P)-bd_dom_sf"/>
</dbReference>
<name>R7ZYH0_9BACT</name>
<organism evidence="2 3">
    <name type="scientific">Lunatimonas lonarensis</name>
    <dbReference type="NCBI Taxonomy" id="1232681"/>
    <lineage>
        <taxon>Bacteria</taxon>
        <taxon>Pseudomonadati</taxon>
        <taxon>Bacteroidota</taxon>
        <taxon>Cytophagia</taxon>
        <taxon>Cytophagales</taxon>
        <taxon>Cyclobacteriaceae</taxon>
    </lineage>
</organism>
<evidence type="ECO:0000313" key="2">
    <source>
        <dbReference type="EMBL" id="EON79130.1"/>
    </source>
</evidence>
<dbReference type="SUPFAM" id="SSF51735">
    <property type="entry name" value="NAD(P)-binding Rossmann-fold domains"/>
    <property type="match status" value="1"/>
</dbReference>
<dbReference type="InterPro" id="IPR051783">
    <property type="entry name" value="NAD(P)-dependent_oxidoreduct"/>
</dbReference>
<evidence type="ECO:0000259" key="1">
    <source>
        <dbReference type="Pfam" id="PF01370"/>
    </source>
</evidence>
<sequence>MKILITGITGLLGSYLANQLTKVGTVYGFRRRDSNLHLLGSMATQIEWHEGDLNDFQSLEEAIIGKDMVVHAAGLLPYASSSEEDFLKVNTEGTANLVNAMLSSQAGRLVYISSATALGVDPDTQLINEQYKWTPSELNSPHAVSKHLAELEVWRGAQEGLKVMVFNPTTLLPKLTDLRSSAHLYRHLSAPTFRIPKGNISYIDIRDASDVILQMIEKAPWDARYILNSESISFESFTHQWGKAMNGYGSEPIRRHILRPYWERVWNPFSKSKAYGRFDGLQKTLADRTIVYDNEKVQRLIGFGYRPLKETLTWALGNKSKTVPV</sequence>
<reference evidence="2 3" key="1">
    <citation type="submission" date="2013-02" db="EMBL/GenBank/DDBJ databases">
        <title>A novel strain isolated from Lonar lake, Maharashtra, India.</title>
        <authorList>
            <person name="Singh A."/>
        </authorList>
    </citation>
    <scope>NUCLEOTIDE SEQUENCE [LARGE SCALE GENOMIC DNA]</scope>
    <source>
        <strain evidence="2 3">AK24</strain>
    </source>
</reference>
<dbReference type="GO" id="GO:0004029">
    <property type="term" value="F:aldehyde dehydrogenase (NAD+) activity"/>
    <property type="evidence" value="ECO:0007669"/>
    <property type="project" value="TreeGrafter"/>
</dbReference>
<dbReference type="RefSeq" id="WP_010852511.1">
    <property type="nucleotide sequence ID" value="NZ_AQHR01000015.1"/>
</dbReference>
<accession>R7ZYH0</accession>
<feature type="domain" description="NAD-dependent epimerase/dehydratase" evidence="1">
    <location>
        <begin position="3"/>
        <end position="218"/>
    </location>
</feature>
<dbReference type="Pfam" id="PF01370">
    <property type="entry name" value="Epimerase"/>
    <property type="match status" value="1"/>
</dbReference>
<comment type="caution">
    <text evidence="2">The sequence shown here is derived from an EMBL/GenBank/DDBJ whole genome shotgun (WGS) entry which is preliminary data.</text>
</comment>